<dbReference type="Proteomes" id="UP001055879">
    <property type="component" value="Linkage Group LG07"/>
</dbReference>
<protein>
    <submittedName>
        <fullName evidence="1">Uncharacterized protein</fullName>
    </submittedName>
</protein>
<organism evidence="1 2">
    <name type="scientific">Arctium lappa</name>
    <name type="common">Greater burdock</name>
    <name type="synonym">Lappa major</name>
    <dbReference type="NCBI Taxonomy" id="4217"/>
    <lineage>
        <taxon>Eukaryota</taxon>
        <taxon>Viridiplantae</taxon>
        <taxon>Streptophyta</taxon>
        <taxon>Embryophyta</taxon>
        <taxon>Tracheophyta</taxon>
        <taxon>Spermatophyta</taxon>
        <taxon>Magnoliopsida</taxon>
        <taxon>eudicotyledons</taxon>
        <taxon>Gunneridae</taxon>
        <taxon>Pentapetalae</taxon>
        <taxon>asterids</taxon>
        <taxon>campanulids</taxon>
        <taxon>Asterales</taxon>
        <taxon>Asteraceae</taxon>
        <taxon>Carduoideae</taxon>
        <taxon>Cardueae</taxon>
        <taxon>Arctiinae</taxon>
        <taxon>Arctium</taxon>
    </lineage>
</organism>
<reference evidence="2" key="1">
    <citation type="journal article" date="2022" name="Mol. Ecol. Resour.">
        <title>The genomes of chicory, endive, great burdock and yacon provide insights into Asteraceae palaeo-polyploidization history and plant inulin production.</title>
        <authorList>
            <person name="Fan W."/>
            <person name="Wang S."/>
            <person name="Wang H."/>
            <person name="Wang A."/>
            <person name="Jiang F."/>
            <person name="Liu H."/>
            <person name="Zhao H."/>
            <person name="Xu D."/>
            <person name="Zhang Y."/>
        </authorList>
    </citation>
    <scope>NUCLEOTIDE SEQUENCE [LARGE SCALE GENOMIC DNA]</scope>
    <source>
        <strain evidence="2">cv. Niubang</strain>
    </source>
</reference>
<gene>
    <name evidence="1" type="ORF">L6452_22852</name>
</gene>
<evidence type="ECO:0000313" key="1">
    <source>
        <dbReference type="EMBL" id="KAI3715864.1"/>
    </source>
</evidence>
<comment type="caution">
    <text evidence="1">The sequence shown here is derived from an EMBL/GenBank/DDBJ whole genome shotgun (WGS) entry which is preliminary data.</text>
</comment>
<accession>A0ACB9B0I3</accession>
<evidence type="ECO:0000313" key="2">
    <source>
        <dbReference type="Proteomes" id="UP001055879"/>
    </source>
</evidence>
<dbReference type="EMBL" id="CM042053">
    <property type="protein sequence ID" value="KAI3715864.1"/>
    <property type="molecule type" value="Genomic_DNA"/>
</dbReference>
<sequence>MTLHQTISELTEEQKDAVEEMGLGCFIGMTVDRILSKLGFFVENNLDTNSMQLKLKGSSIIIIRARCRIIKVQIGGLDFSALEQDDKGAELASTWKKQYKKDSPRPTDVMKTILATSDAGESSRTNAENPPQDLPPTADTRRDDEAIKKEFIMEVNEKFGLLMCMNVDAQTIIVKAKERCQDIILEKSGGNTAEDEEAAAKANDRCLPIVPVNEVVDEPVPILECGPNVPIPSYNQGISPPNPIKEPIPLNKGK</sequence>
<name>A0ACB9B0I3_ARCLA</name>
<proteinExistence type="predicted"/>
<keyword evidence="2" id="KW-1185">Reference proteome</keyword>
<reference evidence="1 2" key="2">
    <citation type="journal article" date="2022" name="Mol. Ecol. Resour.">
        <title>The genomes of chicory, endive, great burdock and yacon provide insights into Asteraceae paleo-polyploidization history and plant inulin production.</title>
        <authorList>
            <person name="Fan W."/>
            <person name="Wang S."/>
            <person name="Wang H."/>
            <person name="Wang A."/>
            <person name="Jiang F."/>
            <person name="Liu H."/>
            <person name="Zhao H."/>
            <person name="Xu D."/>
            <person name="Zhang Y."/>
        </authorList>
    </citation>
    <scope>NUCLEOTIDE SEQUENCE [LARGE SCALE GENOMIC DNA]</scope>
    <source>
        <strain evidence="2">cv. Niubang</strain>
    </source>
</reference>